<name>A0A1M3TYF6_ASPLC</name>
<feature type="non-terminal residue" evidence="1">
    <location>
        <position position="88"/>
    </location>
</feature>
<gene>
    <name evidence="1" type="ORF">ASPFODRAFT_39012</name>
</gene>
<dbReference type="AlphaFoldDB" id="A0A1M3TYF6"/>
<dbReference type="EMBL" id="KV878236">
    <property type="protein sequence ID" value="OJZ91838.1"/>
    <property type="molecule type" value="Genomic_DNA"/>
</dbReference>
<reference evidence="2" key="1">
    <citation type="journal article" date="2017" name="Genome Biol.">
        <title>Comparative genomics reveals high biological diversity and specific adaptations in the industrially and medically important fungal genus Aspergillus.</title>
        <authorList>
            <person name="de Vries R.P."/>
            <person name="Riley R."/>
            <person name="Wiebenga A."/>
            <person name="Aguilar-Osorio G."/>
            <person name="Amillis S."/>
            <person name="Uchima C.A."/>
            <person name="Anderluh G."/>
            <person name="Asadollahi M."/>
            <person name="Askin M."/>
            <person name="Barry K."/>
            <person name="Battaglia E."/>
            <person name="Bayram O."/>
            <person name="Benocci T."/>
            <person name="Braus-Stromeyer S.A."/>
            <person name="Caldana C."/>
            <person name="Canovas D."/>
            <person name="Cerqueira G.C."/>
            <person name="Chen F."/>
            <person name="Chen W."/>
            <person name="Choi C."/>
            <person name="Clum A."/>
            <person name="Dos Santos R.A."/>
            <person name="Damasio A.R."/>
            <person name="Diallinas G."/>
            <person name="Emri T."/>
            <person name="Fekete E."/>
            <person name="Flipphi M."/>
            <person name="Freyberg S."/>
            <person name="Gallo A."/>
            <person name="Gournas C."/>
            <person name="Habgood R."/>
            <person name="Hainaut M."/>
            <person name="Harispe M.L."/>
            <person name="Henrissat B."/>
            <person name="Hilden K.S."/>
            <person name="Hope R."/>
            <person name="Hossain A."/>
            <person name="Karabika E."/>
            <person name="Karaffa L."/>
            <person name="Karanyi Z."/>
            <person name="Krasevec N."/>
            <person name="Kuo A."/>
            <person name="Kusch H."/>
            <person name="LaButti K."/>
            <person name="Lagendijk E.L."/>
            <person name="Lapidus A."/>
            <person name="Levasseur A."/>
            <person name="Lindquist E."/>
            <person name="Lipzen A."/>
            <person name="Logrieco A.F."/>
            <person name="MacCabe A."/>
            <person name="Maekelae M.R."/>
            <person name="Malavazi I."/>
            <person name="Melin P."/>
            <person name="Meyer V."/>
            <person name="Mielnichuk N."/>
            <person name="Miskei M."/>
            <person name="Molnar A.P."/>
            <person name="Mule G."/>
            <person name="Ngan C.Y."/>
            <person name="Orejas M."/>
            <person name="Orosz E."/>
            <person name="Ouedraogo J.P."/>
            <person name="Overkamp K.M."/>
            <person name="Park H.-S."/>
            <person name="Perrone G."/>
            <person name="Piumi F."/>
            <person name="Punt P.J."/>
            <person name="Ram A.F."/>
            <person name="Ramon A."/>
            <person name="Rauscher S."/>
            <person name="Record E."/>
            <person name="Riano-Pachon D.M."/>
            <person name="Robert V."/>
            <person name="Roehrig J."/>
            <person name="Ruller R."/>
            <person name="Salamov A."/>
            <person name="Salih N.S."/>
            <person name="Samson R.A."/>
            <person name="Sandor E."/>
            <person name="Sanguinetti M."/>
            <person name="Schuetze T."/>
            <person name="Sepcic K."/>
            <person name="Shelest E."/>
            <person name="Sherlock G."/>
            <person name="Sophianopoulou V."/>
            <person name="Squina F.M."/>
            <person name="Sun H."/>
            <person name="Susca A."/>
            <person name="Todd R.B."/>
            <person name="Tsang A."/>
            <person name="Unkles S.E."/>
            <person name="van de Wiele N."/>
            <person name="van Rossen-Uffink D."/>
            <person name="Oliveira J.V."/>
            <person name="Vesth T.C."/>
            <person name="Visser J."/>
            <person name="Yu J.-H."/>
            <person name="Zhou M."/>
            <person name="Andersen M.R."/>
            <person name="Archer D.B."/>
            <person name="Baker S.E."/>
            <person name="Benoit I."/>
            <person name="Brakhage A.A."/>
            <person name="Braus G.H."/>
            <person name="Fischer R."/>
            <person name="Frisvad J.C."/>
            <person name="Goldman G.H."/>
            <person name="Houbraken J."/>
            <person name="Oakley B."/>
            <person name="Pocsi I."/>
            <person name="Scazzocchio C."/>
            <person name="Seiboth B."/>
            <person name="vanKuyk P.A."/>
            <person name="Wortman J."/>
            <person name="Dyer P.S."/>
            <person name="Grigoriev I.V."/>
        </authorList>
    </citation>
    <scope>NUCLEOTIDE SEQUENCE [LARGE SCALE GENOMIC DNA]</scope>
    <source>
        <strain evidence="2">CBS 106.47</strain>
    </source>
</reference>
<accession>A0A1M3TYF6</accession>
<organism evidence="1 2">
    <name type="scientific">Aspergillus luchuensis (strain CBS 106.47)</name>
    <dbReference type="NCBI Taxonomy" id="1137211"/>
    <lineage>
        <taxon>Eukaryota</taxon>
        <taxon>Fungi</taxon>
        <taxon>Dikarya</taxon>
        <taxon>Ascomycota</taxon>
        <taxon>Pezizomycotina</taxon>
        <taxon>Eurotiomycetes</taxon>
        <taxon>Eurotiomycetidae</taxon>
        <taxon>Eurotiales</taxon>
        <taxon>Aspergillaceae</taxon>
        <taxon>Aspergillus</taxon>
        <taxon>Aspergillus subgen. Circumdati</taxon>
    </lineage>
</organism>
<evidence type="ECO:0000313" key="2">
    <source>
        <dbReference type="Proteomes" id="UP000184063"/>
    </source>
</evidence>
<evidence type="ECO:0000313" key="1">
    <source>
        <dbReference type="EMBL" id="OJZ91838.1"/>
    </source>
</evidence>
<dbReference type="VEuPathDB" id="FungiDB:ASPFODRAFT_39012"/>
<sequence>MIRTEVRSDAEGKLGKSVSVVMSAKSEGHMARHMGSRNLSLGNRWGDDWAYRRVAKPGRLIRNKWFGSETGRVGMFRINNGLPIRWLI</sequence>
<protein>
    <submittedName>
        <fullName evidence="1">Uncharacterized protein</fullName>
    </submittedName>
</protein>
<dbReference type="Proteomes" id="UP000184063">
    <property type="component" value="Unassembled WGS sequence"/>
</dbReference>
<proteinExistence type="predicted"/>